<organism evidence="3 4">
    <name type="scientific">Coccidioides posadasii RMSCC 3488</name>
    <dbReference type="NCBI Taxonomy" id="454284"/>
    <lineage>
        <taxon>Eukaryota</taxon>
        <taxon>Fungi</taxon>
        <taxon>Dikarya</taxon>
        <taxon>Ascomycota</taxon>
        <taxon>Pezizomycotina</taxon>
        <taxon>Eurotiomycetes</taxon>
        <taxon>Eurotiomycetidae</taxon>
        <taxon>Onygenales</taxon>
        <taxon>Onygenaceae</taxon>
        <taxon>Coccidioides</taxon>
    </lineage>
</organism>
<sequence length="329" mass="38534">MAVPSVLATRSTPWRHLYRSLLRECTYLPDPIASGYMHNYIRSGFRESVSEHKIRGLKPIQKLHRHRRFRKLLSLLHRANQGYLKSLQRVLFLSYGRIGKRRNFLMRPLLGDQKKIETYGDDWEPPSALLTLVRDQSRRKAVSELKLRRNVKVFEPPIPKTNSWGRPTPFKRRVNIRRKWHQSLMNSVLPMLPEQEWEVLQGLASGKAPWSAPKRRKTPASHQQDTLLTPEFIVYGPPKGPTFATYLKGRPHNITRKFMENIWKKVCTLTPKMTWDETKDKWSITWGLLDVPRRHPSRKLDPEKGATLFQGIDPRTGLTERQKSNKAKI</sequence>
<protein>
    <recommendedName>
        <fullName evidence="2">LYR motif-containing protein Cup1-like N-terminal domain-containing protein</fullName>
    </recommendedName>
</protein>
<dbReference type="AlphaFoldDB" id="A0A0J6IGE2"/>
<dbReference type="OrthoDB" id="5521299at2759"/>
<name>A0A0J6IGE2_COCPO</name>
<evidence type="ECO:0000256" key="1">
    <source>
        <dbReference type="SAM" id="MobiDB-lite"/>
    </source>
</evidence>
<feature type="domain" description="LYR motif-containing protein Cup1-like N-terminal" evidence="2">
    <location>
        <begin position="17"/>
        <end position="104"/>
    </location>
</feature>
<proteinExistence type="predicted"/>
<dbReference type="VEuPathDB" id="FungiDB:CPAG_07201"/>
<gene>
    <name evidence="3" type="ORF">CPAG_07201</name>
</gene>
<dbReference type="Pfam" id="PF20263">
    <property type="entry name" value="LYRM2-like"/>
    <property type="match status" value="1"/>
</dbReference>
<reference evidence="3 4" key="1">
    <citation type="submission" date="2007-06" db="EMBL/GenBank/DDBJ databases">
        <title>The Genome Sequence of Coccidioides posadasii RMSCC_3488.</title>
        <authorList>
            <consortium name="Coccidioides Genome Resources Consortium"/>
            <consortium name="The Broad Institute Genome Sequencing Platform"/>
            <person name="Henn M.R."/>
            <person name="Sykes S."/>
            <person name="Young S."/>
            <person name="Jaffe D."/>
            <person name="Berlin A."/>
            <person name="Alvarez P."/>
            <person name="Butler J."/>
            <person name="Gnerre S."/>
            <person name="Grabherr M."/>
            <person name="Mauceli E."/>
            <person name="Brockman W."/>
            <person name="Kodira C."/>
            <person name="Alvarado L."/>
            <person name="Zeng Q."/>
            <person name="Crawford M."/>
            <person name="Antoine C."/>
            <person name="Devon K."/>
            <person name="Galgiani J."/>
            <person name="Orsborn K."/>
            <person name="Lewis M.L."/>
            <person name="Nusbaum C."/>
            <person name="Galagan J."/>
            <person name="Birren B."/>
        </authorList>
    </citation>
    <scope>NUCLEOTIDE SEQUENCE [LARGE SCALE GENOMIC DNA]</scope>
    <source>
        <strain evidence="3 4">RMSCC 3488</strain>
    </source>
</reference>
<reference evidence="4" key="3">
    <citation type="journal article" date="2010" name="Genome Res.">
        <title>Population genomic sequencing of Coccidioides fungi reveals recent hybridization and transposon control.</title>
        <authorList>
            <person name="Neafsey D.E."/>
            <person name="Barker B.M."/>
            <person name="Sharpton T.J."/>
            <person name="Stajich J.E."/>
            <person name="Park D.J."/>
            <person name="Whiston E."/>
            <person name="Hung C.-Y."/>
            <person name="McMahan C."/>
            <person name="White J."/>
            <person name="Sykes S."/>
            <person name="Heiman D."/>
            <person name="Young S."/>
            <person name="Zeng Q."/>
            <person name="Abouelleil A."/>
            <person name="Aftuck L."/>
            <person name="Bessette D."/>
            <person name="Brown A."/>
            <person name="FitzGerald M."/>
            <person name="Lui A."/>
            <person name="Macdonald J.P."/>
            <person name="Priest M."/>
            <person name="Orbach M.J."/>
            <person name="Galgiani J.N."/>
            <person name="Kirkland T.N."/>
            <person name="Cole G.T."/>
            <person name="Birren B.W."/>
            <person name="Henn M.R."/>
            <person name="Taylor J.W."/>
            <person name="Rounsley S.D."/>
        </authorList>
    </citation>
    <scope>NUCLEOTIDE SEQUENCE [LARGE SCALE GENOMIC DNA]</scope>
    <source>
        <strain evidence="4">RMSCC 3488</strain>
    </source>
</reference>
<accession>A0A0J6IGE2</accession>
<dbReference type="InterPro" id="IPR046896">
    <property type="entry name" value="Cup1-like_N"/>
</dbReference>
<evidence type="ECO:0000313" key="3">
    <source>
        <dbReference type="EMBL" id="KMM70892.1"/>
    </source>
</evidence>
<feature type="region of interest" description="Disordered" evidence="1">
    <location>
        <begin position="297"/>
        <end position="329"/>
    </location>
</feature>
<dbReference type="EMBL" id="DS268112">
    <property type="protein sequence ID" value="KMM70892.1"/>
    <property type="molecule type" value="Genomic_DNA"/>
</dbReference>
<dbReference type="Proteomes" id="UP000054567">
    <property type="component" value="Unassembled WGS sequence"/>
</dbReference>
<evidence type="ECO:0000313" key="4">
    <source>
        <dbReference type="Proteomes" id="UP000054567"/>
    </source>
</evidence>
<evidence type="ECO:0000259" key="2">
    <source>
        <dbReference type="Pfam" id="PF20263"/>
    </source>
</evidence>
<dbReference type="CDD" id="cd20273">
    <property type="entry name" value="Complex1_LYR_unchar"/>
    <property type="match status" value="1"/>
</dbReference>
<reference evidence="4" key="2">
    <citation type="journal article" date="2009" name="Genome Res.">
        <title>Comparative genomic analyses of the human fungal pathogens Coccidioides and their relatives.</title>
        <authorList>
            <person name="Sharpton T.J."/>
            <person name="Stajich J.E."/>
            <person name="Rounsley S.D."/>
            <person name="Gardner M.J."/>
            <person name="Wortman J.R."/>
            <person name="Jordar V.S."/>
            <person name="Maiti R."/>
            <person name="Kodira C.D."/>
            <person name="Neafsey D.E."/>
            <person name="Zeng Q."/>
            <person name="Hung C.-Y."/>
            <person name="McMahan C."/>
            <person name="Muszewska A."/>
            <person name="Grynberg M."/>
            <person name="Mandel M.A."/>
            <person name="Kellner E.M."/>
            <person name="Barker B.M."/>
            <person name="Galgiani J.N."/>
            <person name="Orbach M.J."/>
            <person name="Kirkland T.N."/>
            <person name="Cole G.T."/>
            <person name="Henn M.R."/>
            <person name="Birren B.W."/>
            <person name="Taylor J.W."/>
        </authorList>
    </citation>
    <scope>NUCLEOTIDE SEQUENCE [LARGE SCALE GENOMIC DNA]</scope>
    <source>
        <strain evidence="4">RMSCC 3488</strain>
    </source>
</reference>